<feature type="binding site" evidence="12">
    <location>
        <position position="200"/>
    </location>
    <ligand>
        <name>S-adenosyl-L-methionine</name>
        <dbReference type="ChEBI" id="CHEBI:59789"/>
    </ligand>
</feature>
<organism evidence="14 15">
    <name type="scientific">Cycloclasticus pugetii</name>
    <dbReference type="NCBI Taxonomy" id="34068"/>
    <lineage>
        <taxon>Bacteria</taxon>
        <taxon>Pseudomonadati</taxon>
        <taxon>Pseudomonadota</taxon>
        <taxon>Gammaproteobacteria</taxon>
        <taxon>Thiotrichales</taxon>
        <taxon>Piscirickettsiaceae</taxon>
        <taxon>Cycloclasticus</taxon>
    </lineage>
</organism>
<evidence type="ECO:0000256" key="12">
    <source>
        <dbReference type="HAMAP-Rule" id="MF_01225"/>
    </source>
</evidence>
<dbReference type="NCBIfam" id="TIGR02666">
    <property type="entry name" value="moaA"/>
    <property type="match status" value="1"/>
</dbReference>
<dbReference type="GO" id="GO:0061799">
    <property type="term" value="F:cyclic pyranopterin monophosphate synthase activity"/>
    <property type="evidence" value="ECO:0007669"/>
    <property type="project" value="TreeGrafter"/>
</dbReference>
<keyword evidence="6 12" id="KW-0408">Iron</keyword>
<dbReference type="PROSITE" id="PS01305">
    <property type="entry name" value="MOAA_NIFB_PQQE"/>
    <property type="match status" value="1"/>
</dbReference>
<comment type="cofactor">
    <cofactor evidence="12">
        <name>[4Fe-4S] cluster</name>
        <dbReference type="ChEBI" id="CHEBI:49883"/>
    </cofactor>
    <text evidence="12">Binds 2 [4Fe-4S] clusters. Binds 1 [4Fe-4S] cluster coordinated with 3 cysteines and an exchangeable S-adenosyl-L-methionine and 1 [4Fe-4S] cluster coordinated with 3 cysteines and the GTP-derived substrate.</text>
</comment>
<evidence type="ECO:0000256" key="6">
    <source>
        <dbReference type="ARBA" id="ARBA00023004"/>
    </source>
</evidence>
<comment type="function">
    <text evidence="12">Catalyzes the cyclization of GTP to (8S)-3',8-cyclo-7,8-dihydroguanosine 5'-triphosphate.</text>
</comment>
<dbReference type="InterPro" id="IPR013785">
    <property type="entry name" value="Aldolase_TIM"/>
</dbReference>
<sequence>MNAVSPIINTNKLIDKFGRQVTYVRISVTDRCDFRCVYCMSEDMEFLPREEVLSLEEITRLSKAFVEMGVTKIRITGGEPLVRKDIVNMLADVAKLEGLEELVITTNGSQLTKLAHPLKEAGVKRINISLDSLDADKFKKVTRVGDLNTVLEGIQAAKKAGFEKIKLNAVILKNRNHDEVNSLVQFAMKEGLDISFIEEMPLGAIESHSRQEAYYSSDEIKRDIEQQFELLPSTKNTGGPARYYGVKGYDNLVGFISPHSHNFCDTCNRVRVTASGLLLLCLGQEHSMDLKQVLRANPTDLNKVKEALIESMDIKPKGHDFDMTEQPVIFRHMSVTGG</sequence>
<name>A0AB33Z1F0_9GAMM</name>
<dbReference type="InterPro" id="IPR050105">
    <property type="entry name" value="MoCo_biosynth_MoaA/MoaC"/>
</dbReference>
<dbReference type="NCBIfam" id="NF001199">
    <property type="entry name" value="PRK00164.2-1"/>
    <property type="match status" value="1"/>
</dbReference>
<dbReference type="EMBL" id="ASHL01000006">
    <property type="protein sequence ID" value="EPD12757.1"/>
    <property type="molecule type" value="Genomic_DNA"/>
</dbReference>
<dbReference type="SFLD" id="SFLDG01386">
    <property type="entry name" value="main_SPASM_domain-containing"/>
    <property type="match status" value="1"/>
</dbReference>
<dbReference type="Gene3D" id="3.20.20.70">
    <property type="entry name" value="Aldolase class I"/>
    <property type="match status" value="1"/>
</dbReference>
<keyword evidence="3 12" id="KW-0949">S-adenosyl-L-methionine</keyword>
<dbReference type="SMART" id="SM00729">
    <property type="entry name" value="Elp3"/>
    <property type="match status" value="1"/>
</dbReference>
<accession>A0AB33Z1F0</accession>
<proteinExistence type="inferred from homology"/>
<dbReference type="HAMAP" id="MF_01225_B">
    <property type="entry name" value="MoaA_B"/>
    <property type="match status" value="1"/>
</dbReference>
<evidence type="ECO:0000256" key="5">
    <source>
        <dbReference type="ARBA" id="ARBA00022741"/>
    </source>
</evidence>
<feature type="binding site" evidence="12">
    <location>
        <position position="32"/>
    </location>
    <ligand>
        <name>[4Fe-4S] cluster</name>
        <dbReference type="ChEBI" id="CHEBI:49883"/>
        <label>1</label>
        <note>4Fe-4S-S-AdoMet</note>
    </ligand>
</feature>
<dbReference type="InterPro" id="IPR040064">
    <property type="entry name" value="MoaA-like"/>
</dbReference>
<dbReference type="Pfam" id="PF04055">
    <property type="entry name" value="Radical_SAM"/>
    <property type="match status" value="1"/>
</dbReference>
<feature type="binding site" evidence="12">
    <location>
        <begin position="269"/>
        <end position="271"/>
    </location>
    <ligand>
        <name>GTP</name>
        <dbReference type="ChEBI" id="CHEBI:37565"/>
    </ligand>
</feature>
<dbReference type="Proteomes" id="UP000015462">
    <property type="component" value="Unassembled WGS sequence"/>
</dbReference>
<feature type="binding site" evidence="12">
    <location>
        <position position="129"/>
    </location>
    <ligand>
        <name>S-adenosyl-L-methionine</name>
        <dbReference type="ChEBI" id="CHEBI:59789"/>
    </ligand>
</feature>
<dbReference type="PANTHER" id="PTHR22960">
    <property type="entry name" value="MOLYBDOPTERIN COFACTOR SYNTHESIS PROTEIN A"/>
    <property type="match status" value="1"/>
</dbReference>
<keyword evidence="4 12" id="KW-0479">Metal-binding</keyword>
<comment type="pathway">
    <text evidence="12">Cofactor biosynthesis; molybdopterin biosynthesis.</text>
</comment>
<feature type="binding site" evidence="12">
    <location>
        <position position="78"/>
    </location>
    <ligand>
        <name>S-adenosyl-L-methionine</name>
        <dbReference type="ChEBI" id="CHEBI:59789"/>
    </ligand>
</feature>
<feature type="binding site" evidence="12">
    <location>
        <position position="166"/>
    </location>
    <ligand>
        <name>GTP</name>
        <dbReference type="ChEBI" id="CHEBI:37565"/>
    </ligand>
</feature>
<dbReference type="SFLD" id="SFLDG01067">
    <property type="entry name" value="SPASM/twitch_domain_containing"/>
    <property type="match status" value="1"/>
</dbReference>
<feature type="binding site" evidence="12">
    <location>
        <position position="25"/>
    </location>
    <ligand>
        <name>GTP</name>
        <dbReference type="ChEBI" id="CHEBI:37565"/>
    </ligand>
</feature>
<dbReference type="InterPro" id="IPR058240">
    <property type="entry name" value="rSAM_sf"/>
</dbReference>
<feature type="binding site" evidence="12">
    <location>
        <position position="105"/>
    </location>
    <ligand>
        <name>GTP</name>
        <dbReference type="ChEBI" id="CHEBI:37565"/>
    </ligand>
</feature>
<reference evidence="14 15" key="1">
    <citation type="journal article" date="2013" name="Genome Announc.">
        <title>Genome Sequence of the Pyrene- and Fluoranthene-Degrading Bacterium Cycloclasticus sp. Strain PY97M.</title>
        <authorList>
            <person name="Cui Z."/>
            <person name="Xu G."/>
            <person name="Li Q."/>
            <person name="Gao W."/>
            <person name="Zheng L."/>
        </authorList>
    </citation>
    <scope>NUCLEOTIDE SEQUENCE [LARGE SCALE GENOMIC DNA]</scope>
    <source>
        <strain evidence="14 15">PY97M</strain>
    </source>
</reference>
<feature type="binding site" evidence="12">
    <location>
        <position position="39"/>
    </location>
    <ligand>
        <name>[4Fe-4S] cluster</name>
        <dbReference type="ChEBI" id="CHEBI:49883"/>
        <label>1</label>
        <note>4Fe-4S-S-AdoMet</note>
    </ligand>
</feature>
<dbReference type="PROSITE" id="PS51918">
    <property type="entry name" value="RADICAL_SAM"/>
    <property type="match status" value="1"/>
</dbReference>
<protein>
    <recommendedName>
        <fullName evidence="1 12">GTP 3',8-cyclase</fullName>
        <ecNumber evidence="1 12">4.1.99.22</ecNumber>
    </recommendedName>
    <alternativeName>
        <fullName evidence="12">Molybdenum cofactor biosynthesis protein A</fullName>
    </alternativeName>
</protein>
<evidence type="ECO:0000256" key="8">
    <source>
        <dbReference type="ARBA" id="ARBA00023134"/>
    </source>
</evidence>
<keyword evidence="2 12" id="KW-0004">4Fe-4S</keyword>
<dbReference type="Pfam" id="PF06463">
    <property type="entry name" value="Mob_synth_C"/>
    <property type="match status" value="1"/>
</dbReference>
<dbReference type="InterPro" id="IPR010505">
    <property type="entry name" value="MoaA_twitch"/>
</dbReference>
<keyword evidence="9 12" id="KW-0501">Molybdenum cofactor biosynthesis</keyword>
<evidence type="ECO:0000256" key="10">
    <source>
        <dbReference type="ARBA" id="ARBA00023239"/>
    </source>
</evidence>
<dbReference type="GO" id="GO:0005525">
    <property type="term" value="F:GTP binding"/>
    <property type="evidence" value="ECO:0007669"/>
    <property type="project" value="UniProtKB-UniRule"/>
</dbReference>
<feature type="binding site" evidence="12">
    <location>
        <position position="281"/>
    </location>
    <ligand>
        <name>[4Fe-4S] cluster</name>
        <dbReference type="ChEBI" id="CHEBI:49883"/>
        <label>2</label>
        <note>4Fe-4S-substrate</note>
    </ligand>
</feature>
<evidence type="ECO:0000256" key="4">
    <source>
        <dbReference type="ARBA" id="ARBA00022723"/>
    </source>
</evidence>
<keyword evidence="10 12" id="KW-0456">Lyase</keyword>
<feature type="binding site" evidence="12">
    <location>
        <position position="264"/>
    </location>
    <ligand>
        <name>[4Fe-4S] cluster</name>
        <dbReference type="ChEBI" id="CHEBI:49883"/>
        <label>2</label>
        <note>4Fe-4S-substrate</note>
    </ligand>
</feature>
<comment type="caution">
    <text evidence="14">The sequence shown here is derived from an EMBL/GenBank/DDBJ whole genome shotgun (WGS) entry which is preliminary data.</text>
</comment>
<evidence type="ECO:0000256" key="3">
    <source>
        <dbReference type="ARBA" id="ARBA00022691"/>
    </source>
</evidence>
<dbReference type="EC" id="4.1.99.22" evidence="1 12"/>
<dbReference type="GO" id="GO:0061798">
    <property type="term" value="F:GTP 3',8'-cyclase activity"/>
    <property type="evidence" value="ECO:0007669"/>
    <property type="project" value="UniProtKB-UniRule"/>
</dbReference>
<evidence type="ECO:0000256" key="2">
    <source>
        <dbReference type="ARBA" id="ARBA00022485"/>
    </source>
</evidence>
<keyword evidence="8 12" id="KW-0342">GTP-binding</keyword>
<dbReference type="CDD" id="cd21117">
    <property type="entry name" value="Twitch_MoaA"/>
    <property type="match status" value="1"/>
</dbReference>
<evidence type="ECO:0000313" key="14">
    <source>
        <dbReference type="EMBL" id="EPD12757.1"/>
    </source>
</evidence>
<dbReference type="GO" id="GO:0006777">
    <property type="term" value="P:Mo-molybdopterin cofactor biosynthetic process"/>
    <property type="evidence" value="ECO:0007669"/>
    <property type="project" value="UniProtKB-UniRule"/>
</dbReference>
<dbReference type="AlphaFoldDB" id="A0AB33Z1F0"/>
<dbReference type="PANTHER" id="PTHR22960:SF0">
    <property type="entry name" value="MOLYBDENUM COFACTOR BIOSYNTHESIS PROTEIN 1"/>
    <property type="match status" value="1"/>
</dbReference>
<dbReference type="GO" id="GO:1904047">
    <property type="term" value="F:S-adenosyl-L-methionine binding"/>
    <property type="evidence" value="ECO:0007669"/>
    <property type="project" value="UniProtKB-UniRule"/>
</dbReference>
<evidence type="ECO:0000256" key="7">
    <source>
        <dbReference type="ARBA" id="ARBA00023014"/>
    </source>
</evidence>
<feature type="binding site" evidence="12">
    <location>
        <position position="267"/>
    </location>
    <ligand>
        <name>[4Fe-4S] cluster</name>
        <dbReference type="ChEBI" id="CHEBI:49883"/>
        <label>2</label>
        <note>4Fe-4S-substrate</note>
    </ligand>
</feature>
<keyword evidence="15" id="KW-1185">Reference proteome</keyword>
<feature type="domain" description="Radical SAM core" evidence="13">
    <location>
        <begin position="16"/>
        <end position="241"/>
    </location>
</feature>
<dbReference type="SUPFAM" id="SSF102114">
    <property type="entry name" value="Radical SAM enzymes"/>
    <property type="match status" value="1"/>
</dbReference>
<evidence type="ECO:0000259" key="13">
    <source>
        <dbReference type="PROSITE" id="PS51918"/>
    </source>
</evidence>
<evidence type="ECO:0000256" key="11">
    <source>
        <dbReference type="ARBA" id="ARBA00048697"/>
    </source>
</evidence>
<comment type="subunit">
    <text evidence="12">Monomer and homodimer.</text>
</comment>
<dbReference type="InterPro" id="IPR000385">
    <property type="entry name" value="MoaA_NifB_PqqE_Fe-S-bd_CS"/>
</dbReference>
<comment type="similarity">
    <text evidence="12">Belongs to the radical SAM superfamily. MoaA family.</text>
</comment>
<feature type="binding site" evidence="12">
    <location>
        <position position="38"/>
    </location>
    <ligand>
        <name>S-adenosyl-L-methionine</name>
        <dbReference type="ChEBI" id="CHEBI:59789"/>
    </ligand>
</feature>
<evidence type="ECO:0000256" key="9">
    <source>
        <dbReference type="ARBA" id="ARBA00023150"/>
    </source>
</evidence>
<comment type="catalytic activity">
    <reaction evidence="11 12">
        <text>GTP + AH2 + S-adenosyl-L-methionine = (8S)-3',8-cyclo-7,8-dihydroguanosine 5'-triphosphate + 5'-deoxyadenosine + L-methionine + A + H(+)</text>
        <dbReference type="Rhea" id="RHEA:49576"/>
        <dbReference type="ChEBI" id="CHEBI:13193"/>
        <dbReference type="ChEBI" id="CHEBI:15378"/>
        <dbReference type="ChEBI" id="CHEBI:17319"/>
        <dbReference type="ChEBI" id="CHEBI:17499"/>
        <dbReference type="ChEBI" id="CHEBI:37565"/>
        <dbReference type="ChEBI" id="CHEBI:57844"/>
        <dbReference type="ChEBI" id="CHEBI:59789"/>
        <dbReference type="ChEBI" id="CHEBI:131766"/>
        <dbReference type="EC" id="4.1.99.22"/>
    </reaction>
</comment>
<evidence type="ECO:0000313" key="15">
    <source>
        <dbReference type="Proteomes" id="UP000015462"/>
    </source>
</evidence>
<feature type="binding site" evidence="12">
    <location>
        <position position="36"/>
    </location>
    <ligand>
        <name>[4Fe-4S] cluster</name>
        <dbReference type="ChEBI" id="CHEBI:49883"/>
        <label>1</label>
        <note>4Fe-4S-S-AdoMet</note>
    </ligand>
</feature>
<dbReference type="GO" id="GO:0046872">
    <property type="term" value="F:metal ion binding"/>
    <property type="evidence" value="ECO:0007669"/>
    <property type="project" value="UniProtKB-KW"/>
</dbReference>
<keyword evidence="5 12" id="KW-0547">Nucleotide-binding</keyword>
<keyword evidence="7 12" id="KW-0411">Iron-sulfur</keyword>
<feature type="binding site" evidence="12">
    <location>
        <position position="74"/>
    </location>
    <ligand>
        <name>GTP</name>
        <dbReference type="ChEBI" id="CHEBI:37565"/>
    </ligand>
</feature>
<dbReference type="SFLD" id="SFLDS00029">
    <property type="entry name" value="Radical_SAM"/>
    <property type="match status" value="1"/>
</dbReference>
<gene>
    <name evidence="12" type="primary">moaA</name>
    <name evidence="14" type="ORF">L196_07806</name>
</gene>
<dbReference type="CDD" id="cd01335">
    <property type="entry name" value="Radical_SAM"/>
    <property type="match status" value="1"/>
</dbReference>
<dbReference type="SFLD" id="SFLDG01383">
    <property type="entry name" value="cyclic_pyranopterin_phosphate"/>
    <property type="match status" value="1"/>
</dbReference>
<dbReference type="InterPro" id="IPR007197">
    <property type="entry name" value="rSAM"/>
</dbReference>
<dbReference type="GO" id="GO:0051539">
    <property type="term" value="F:4 iron, 4 sulfur cluster binding"/>
    <property type="evidence" value="ECO:0007669"/>
    <property type="project" value="UniProtKB-UniRule"/>
</dbReference>
<dbReference type="RefSeq" id="WP_015006646.1">
    <property type="nucleotide sequence ID" value="NZ_FQZJ01000001.1"/>
</dbReference>
<dbReference type="InterPro" id="IPR006638">
    <property type="entry name" value="Elp3/MiaA/NifB-like_rSAM"/>
</dbReference>
<dbReference type="InterPro" id="IPR013483">
    <property type="entry name" value="MoaA"/>
</dbReference>
<evidence type="ECO:0000256" key="1">
    <source>
        <dbReference type="ARBA" id="ARBA00012167"/>
    </source>
</evidence>